<organism evidence="7 8">
    <name type="scientific">Saccharopolyspora endophytica</name>
    <dbReference type="NCBI Taxonomy" id="543886"/>
    <lineage>
        <taxon>Bacteria</taxon>
        <taxon>Bacillati</taxon>
        <taxon>Actinomycetota</taxon>
        <taxon>Actinomycetes</taxon>
        <taxon>Pseudonocardiales</taxon>
        <taxon>Pseudonocardiaceae</taxon>
        <taxon>Saccharopolyspora</taxon>
    </lineage>
</organism>
<dbReference type="PANTHER" id="PTHR45436">
    <property type="entry name" value="SENSOR HISTIDINE KINASE YKOH"/>
    <property type="match status" value="1"/>
</dbReference>
<evidence type="ECO:0000313" key="7">
    <source>
        <dbReference type="EMBL" id="MBQ0926730.1"/>
    </source>
</evidence>
<keyword evidence="3" id="KW-0597">Phosphoprotein</keyword>
<reference evidence="7 8" key="1">
    <citation type="submission" date="2021-04" db="EMBL/GenBank/DDBJ databases">
        <title>Whole-genome sequencing of Saccharopolyspora endophytica KCTC 19397.</title>
        <authorList>
            <person name="Ay H."/>
            <person name="Saygin H."/>
            <person name="Sahin N."/>
        </authorList>
    </citation>
    <scope>NUCLEOTIDE SEQUENCE [LARGE SCALE GENOMIC DNA]</scope>
    <source>
        <strain evidence="7 8">KCTC 19397</strain>
    </source>
</reference>
<evidence type="ECO:0000313" key="8">
    <source>
        <dbReference type="Proteomes" id="UP000674084"/>
    </source>
</evidence>
<dbReference type="RefSeq" id="WP_210971868.1">
    <property type="nucleotide sequence ID" value="NZ_JAGPXE010000010.1"/>
</dbReference>
<dbReference type="Proteomes" id="UP000674084">
    <property type="component" value="Unassembled WGS sequence"/>
</dbReference>
<accession>A0ABS5DKG0</accession>
<dbReference type="InterPro" id="IPR036890">
    <property type="entry name" value="HATPase_C_sf"/>
</dbReference>
<name>A0ABS5DKG0_9PSEU</name>
<gene>
    <name evidence="7" type="ORF">KBO27_22510</name>
</gene>
<sequence>MIVLASVLALLGIAVAASLITGHPAPEWAVVVVAVAIELCAFAVGLMHRSEPAEDVADLERNEQAAPSVGEQLRPDARPDADVDHRMFQPLAARMQSLLLREIQEIDALENQVEDPDLLNALFRVDHLVAMVMRLSETLAALGAQPVQRGIREAVPVRGLIRAAIAEVSRYTQVEIARVVDVRIVPAAHGDLRHVLAELIDNATWASDPDGEPVLVRAAPVPAGLKVTISDHGLRPSDEQYARHNSVLRGAVNVSEVLADGRYGLAVVGLIAANRGIDVSLEPNKFGGTDAVIVVPPQWLATDQPTAAAPILPTEGYRPAPRHLYDESAAAALPNRAPRPQLEPAAASTLPRGLPAVTEPAPPHSQSAPVNHSKPALPQRVPGHSGFTEPVLAAAESTVQRNAFDPDAIGQVRDTLTGRPASPATTARASEFAYFWPEPQGSRDDEQP</sequence>
<dbReference type="Gene3D" id="3.30.565.10">
    <property type="entry name" value="Histidine kinase-like ATPase, C-terminal domain"/>
    <property type="match status" value="1"/>
</dbReference>
<proteinExistence type="predicted"/>
<feature type="region of interest" description="Disordered" evidence="6">
    <location>
        <begin position="413"/>
        <end position="448"/>
    </location>
</feature>
<evidence type="ECO:0000256" key="2">
    <source>
        <dbReference type="ARBA" id="ARBA00012438"/>
    </source>
</evidence>
<evidence type="ECO:0000256" key="1">
    <source>
        <dbReference type="ARBA" id="ARBA00000085"/>
    </source>
</evidence>
<protein>
    <recommendedName>
        <fullName evidence="2">histidine kinase</fullName>
        <ecNumber evidence="2">2.7.13.3</ecNumber>
    </recommendedName>
</protein>
<dbReference type="SUPFAM" id="SSF55874">
    <property type="entry name" value="ATPase domain of HSP90 chaperone/DNA topoisomerase II/histidine kinase"/>
    <property type="match status" value="1"/>
</dbReference>
<evidence type="ECO:0000256" key="4">
    <source>
        <dbReference type="ARBA" id="ARBA00022679"/>
    </source>
</evidence>
<dbReference type="InterPro" id="IPR050428">
    <property type="entry name" value="TCS_sensor_his_kinase"/>
</dbReference>
<keyword evidence="4" id="KW-0808">Transferase</keyword>
<evidence type="ECO:0000256" key="5">
    <source>
        <dbReference type="ARBA" id="ARBA00022777"/>
    </source>
</evidence>
<keyword evidence="5" id="KW-0418">Kinase</keyword>
<evidence type="ECO:0000256" key="6">
    <source>
        <dbReference type="SAM" id="MobiDB-lite"/>
    </source>
</evidence>
<feature type="region of interest" description="Disordered" evidence="6">
    <location>
        <begin position="55"/>
        <end position="80"/>
    </location>
</feature>
<dbReference type="EC" id="2.7.13.3" evidence="2"/>
<comment type="catalytic activity">
    <reaction evidence="1">
        <text>ATP + protein L-histidine = ADP + protein N-phospho-L-histidine.</text>
        <dbReference type="EC" id="2.7.13.3"/>
    </reaction>
</comment>
<dbReference type="EMBL" id="JAGPXE010000010">
    <property type="protein sequence ID" value="MBQ0926730.1"/>
    <property type="molecule type" value="Genomic_DNA"/>
</dbReference>
<comment type="caution">
    <text evidence="7">The sequence shown here is derived from an EMBL/GenBank/DDBJ whole genome shotgun (WGS) entry which is preliminary data.</text>
</comment>
<dbReference type="PANTHER" id="PTHR45436:SF5">
    <property type="entry name" value="SENSOR HISTIDINE KINASE TRCS"/>
    <property type="match status" value="1"/>
</dbReference>
<evidence type="ECO:0000256" key="3">
    <source>
        <dbReference type="ARBA" id="ARBA00022553"/>
    </source>
</evidence>
<feature type="region of interest" description="Disordered" evidence="6">
    <location>
        <begin position="346"/>
        <end position="382"/>
    </location>
</feature>
<keyword evidence="8" id="KW-1185">Reference proteome</keyword>